<comment type="pathway">
    <text evidence="9">Metabolic intermediate biosynthesis; acetyl-CoA biosynthesis; acetyl-CoA from acetate: step 1/2.</text>
</comment>
<evidence type="ECO:0000256" key="4">
    <source>
        <dbReference type="ARBA" id="ARBA00022723"/>
    </source>
</evidence>
<feature type="site" description="Transition state stabilizer" evidence="9">
    <location>
        <position position="241"/>
    </location>
</feature>
<dbReference type="EMBL" id="WOXT01000002">
    <property type="protein sequence ID" value="MUV14537.1"/>
    <property type="molecule type" value="Genomic_DNA"/>
</dbReference>
<keyword evidence="3 9" id="KW-0808">Transferase</keyword>
<feature type="binding site" evidence="9">
    <location>
        <position position="9"/>
    </location>
    <ligand>
        <name>Mg(2+)</name>
        <dbReference type="ChEBI" id="CHEBI:18420"/>
    </ligand>
</feature>
<dbReference type="EC" id="2.7.2.1" evidence="9"/>
<dbReference type="GO" id="GO:0005829">
    <property type="term" value="C:cytosol"/>
    <property type="evidence" value="ECO:0007669"/>
    <property type="project" value="TreeGrafter"/>
</dbReference>
<keyword evidence="4 9" id="KW-0479">Metal-binding</keyword>
<dbReference type="NCBIfam" id="TIGR00016">
    <property type="entry name" value="ackA"/>
    <property type="match status" value="1"/>
</dbReference>
<dbReference type="GO" id="GO:0006085">
    <property type="term" value="P:acetyl-CoA biosynthetic process"/>
    <property type="evidence" value="ECO:0007669"/>
    <property type="project" value="UniProtKB-UniRule"/>
</dbReference>
<feature type="binding site" evidence="9">
    <location>
        <begin position="283"/>
        <end position="285"/>
    </location>
    <ligand>
        <name>ATP</name>
        <dbReference type="ChEBI" id="CHEBI:30616"/>
    </ligand>
</feature>
<evidence type="ECO:0000256" key="6">
    <source>
        <dbReference type="ARBA" id="ARBA00022777"/>
    </source>
</evidence>
<dbReference type="GO" id="GO:0005524">
    <property type="term" value="F:ATP binding"/>
    <property type="evidence" value="ECO:0007669"/>
    <property type="project" value="UniProtKB-KW"/>
</dbReference>
<reference evidence="11 12" key="1">
    <citation type="submission" date="2019-12" db="EMBL/GenBank/DDBJ databases">
        <authorList>
            <person name="Xu J."/>
        </authorList>
    </citation>
    <scope>NUCLEOTIDE SEQUENCE [LARGE SCALE GENOMIC DNA]</scope>
    <source>
        <strain evidence="11 12">HX-5-24</strain>
    </source>
</reference>
<dbReference type="Proteomes" id="UP000479692">
    <property type="component" value="Unassembled WGS sequence"/>
</dbReference>
<evidence type="ECO:0000256" key="1">
    <source>
        <dbReference type="ARBA" id="ARBA00008748"/>
    </source>
</evidence>
<dbReference type="InterPro" id="IPR004372">
    <property type="entry name" value="Ac/propionate_kinase"/>
</dbReference>
<evidence type="ECO:0000256" key="10">
    <source>
        <dbReference type="RuleBase" id="RU003835"/>
    </source>
</evidence>
<comment type="similarity">
    <text evidence="1 9 10">Belongs to the acetokinase family.</text>
</comment>
<gene>
    <name evidence="9" type="primary">ackA</name>
    <name evidence="11" type="ORF">GN331_09990</name>
</gene>
<dbReference type="PANTHER" id="PTHR21060:SF21">
    <property type="entry name" value="ACETATE KINASE"/>
    <property type="match status" value="1"/>
</dbReference>
<dbReference type="Pfam" id="PF00871">
    <property type="entry name" value="Acetate_kinase"/>
    <property type="match status" value="1"/>
</dbReference>
<dbReference type="UniPathway" id="UPA00340">
    <property type="reaction ID" value="UER00458"/>
</dbReference>
<feature type="active site" description="Proton donor/acceptor" evidence="9">
    <location>
        <position position="150"/>
    </location>
</feature>
<comment type="cofactor">
    <cofactor evidence="9">
        <name>Mg(2+)</name>
        <dbReference type="ChEBI" id="CHEBI:18420"/>
    </cofactor>
    <cofactor evidence="9">
        <name>Mn(2+)</name>
        <dbReference type="ChEBI" id="CHEBI:29035"/>
    </cofactor>
    <text evidence="9">Mg(2+). Can also accept Mn(2+).</text>
</comment>
<keyword evidence="7 9" id="KW-0067">ATP-binding</keyword>
<feature type="binding site" evidence="9">
    <location>
        <position position="16"/>
    </location>
    <ligand>
        <name>ATP</name>
        <dbReference type="ChEBI" id="CHEBI:30616"/>
    </ligand>
</feature>
<evidence type="ECO:0000256" key="3">
    <source>
        <dbReference type="ARBA" id="ARBA00022679"/>
    </source>
</evidence>
<comment type="subcellular location">
    <subcellularLocation>
        <location evidence="9">Cytoplasm</location>
    </subcellularLocation>
</comment>
<keyword evidence="2 9" id="KW-0963">Cytoplasm</keyword>
<keyword evidence="12" id="KW-1185">Reference proteome</keyword>
<evidence type="ECO:0000313" key="12">
    <source>
        <dbReference type="Proteomes" id="UP000479692"/>
    </source>
</evidence>
<evidence type="ECO:0000256" key="8">
    <source>
        <dbReference type="ARBA" id="ARBA00022842"/>
    </source>
</evidence>
<comment type="function">
    <text evidence="9">Catalyzes the formation of acetyl phosphate from acetate and ATP. Can also catalyze the reverse reaction.</text>
</comment>
<dbReference type="InterPro" id="IPR000890">
    <property type="entry name" value="Aliphatic_acid_kin_short-chain"/>
</dbReference>
<evidence type="ECO:0000256" key="7">
    <source>
        <dbReference type="ARBA" id="ARBA00022840"/>
    </source>
</evidence>
<feature type="site" description="Transition state stabilizer" evidence="9">
    <location>
        <position position="181"/>
    </location>
</feature>
<dbReference type="PRINTS" id="PR00471">
    <property type="entry name" value="ACETATEKNASE"/>
</dbReference>
<dbReference type="SUPFAM" id="SSF53067">
    <property type="entry name" value="Actin-like ATPase domain"/>
    <property type="match status" value="2"/>
</dbReference>
<dbReference type="InterPro" id="IPR023865">
    <property type="entry name" value="Aliphatic_acid_kinase_CS"/>
</dbReference>
<keyword evidence="8 9" id="KW-0460">Magnesium</keyword>
<dbReference type="HAMAP" id="MF_00020">
    <property type="entry name" value="Acetate_kinase"/>
    <property type="match status" value="1"/>
</dbReference>
<keyword evidence="6 9" id="KW-0418">Kinase</keyword>
<accession>A0A7C9HMH8</accession>
<proteinExistence type="inferred from homology"/>
<comment type="subunit">
    <text evidence="9">Homodimer.</text>
</comment>
<dbReference type="AlphaFoldDB" id="A0A7C9HMH8"/>
<comment type="caution">
    <text evidence="11">The sequence shown here is derived from an EMBL/GenBank/DDBJ whole genome shotgun (WGS) entry which is preliminary data.</text>
</comment>
<organism evidence="11 12">
    <name type="scientific">Noviluteimonas gilva</name>
    <dbReference type="NCBI Taxonomy" id="2682097"/>
    <lineage>
        <taxon>Bacteria</taxon>
        <taxon>Pseudomonadati</taxon>
        <taxon>Pseudomonadota</taxon>
        <taxon>Gammaproteobacteria</taxon>
        <taxon>Lysobacterales</taxon>
        <taxon>Lysobacteraceae</taxon>
        <taxon>Noviluteimonas</taxon>
    </lineage>
</organism>
<sequence>MSGAIVVINAGSSSLKFCVYFHRAQGLAPALRGQIESIHTQPRFKARDAAGAECGTKTWPQGTALGHDEALRHIVEFVHAQLPDEPLLAVGHRVVHGGMEFAAPVRMDADVLARLEAFIPLAPLHQPHNLAPIRALLAARPDLPQVACFDTAFHRTIPEIAQMFALPHALHVEGVRRFGFHGLSYEYIASQLAHFDPIAATGRTVVLHLGNGASMCAMHASRSVATTMGFTAVDGLPMGTRSGSIDPGVILYLMDERGMDARAIETMIYNASGLLGVSGVSSDMRTLLASAEPGAKRAVDLYVYRIGRALGSLAAALGGLDAVVFTGGIGENSAVIRERVCRDAEWLGVELDPEANERGGPCISTADARTRAWTVPTDEEWMIARHTLSTLEGRP</sequence>
<feature type="binding site" evidence="9">
    <location>
        <position position="379"/>
    </location>
    <ligand>
        <name>Mg(2+)</name>
        <dbReference type="ChEBI" id="CHEBI:18420"/>
    </ligand>
</feature>
<evidence type="ECO:0000256" key="9">
    <source>
        <dbReference type="HAMAP-Rule" id="MF_00020"/>
    </source>
</evidence>
<dbReference type="PROSITE" id="PS01075">
    <property type="entry name" value="ACETATE_KINASE_1"/>
    <property type="match status" value="1"/>
</dbReference>
<dbReference type="RefSeq" id="WP_156641814.1">
    <property type="nucleotide sequence ID" value="NZ_WOXT01000002.1"/>
</dbReference>
<dbReference type="PIRSF" id="PIRSF000722">
    <property type="entry name" value="Acetate_prop_kin"/>
    <property type="match status" value="1"/>
</dbReference>
<dbReference type="InterPro" id="IPR043129">
    <property type="entry name" value="ATPase_NBD"/>
</dbReference>
<evidence type="ECO:0000256" key="2">
    <source>
        <dbReference type="ARBA" id="ARBA00022490"/>
    </source>
</evidence>
<keyword evidence="5 9" id="KW-0547">Nucleotide-binding</keyword>
<dbReference type="Gene3D" id="3.30.420.40">
    <property type="match status" value="2"/>
</dbReference>
<dbReference type="GO" id="GO:0008776">
    <property type="term" value="F:acetate kinase activity"/>
    <property type="evidence" value="ECO:0007669"/>
    <property type="project" value="UniProtKB-UniRule"/>
</dbReference>
<dbReference type="GO" id="GO:0000287">
    <property type="term" value="F:magnesium ion binding"/>
    <property type="evidence" value="ECO:0007669"/>
    <property type="project" value="UniProtKB-UniRule"/>
</dbReference>
<dbReference type="PANTHER" id="PTHR21060">
    <property type="entry name" value="ACETATE KINASE"/>
    <property type="match status" value="1"/>
</dbReference>
<comment type="catalytic activity">
    <reaction evidence="9">
        <text>acetate + ATP = acetyl phosphate + ADP</text>
        <dbReference type="Rhea" id="RHEA:11352"/>
        <dbReference type="ChEBI" id="CHEBI:22191"/>
        <dbReference type="ChEBI" id="CHEBI:30089"/>
        <dbReference type="ChEBI" id="CHEBI:30616"/>
        <dbReference type="ChEBI" id="CHEBI:456216"/>
        <dbReference type="EC" id="2.7.2.1"/>
    </reaction>
</comment>
<dbReference type="GO" id="GO:0006083">
    <property type="term" value="P:acetate metabolic process"/>
    <property type="evidence" value="ECO:0007669"/>
    <property type="project" value="TreeGrafter"/>
</dbReference>
<protein>
    <recommendedName>
        <fullName evidence="9">Acetate kinase</fullName>
        <ecNumber evidence="9">2.7.2.1</ecNumber>
    </recommendedName>
    <alternativeName>
        <fullName evidence="9">Acetokinase</fullName>
    </alternativeName>
</protein>
<evidence type="ECO:0000256" key="5">
    <source>
        <dbReference type="ARBA" id="ARBA00022741"/>
    </source>
</evidence>
<evidence type="ECO:0000313" key="11">
    <source>
        <dbReference type="EMBL" id="MUV14537.1"/>
    </source>
</evidence>
<name>A0A7C9HMH8_9GAMM</name>
<feature type="binding site" evidence="9">
    <location>
        <begin position="328"/>
        <end position="332"/>
    </location>
    <ligand>
        <name>ATP</name>
        <dbReference type="ChEBI" id="CHEBI:30616"/>
    </ligand>
</feature>
<feature type="binding site" evidence="9">
    <location>
        <position position="93"/>
    </location>
    <ligand>
        <name>substrate</name>
    </ligand>
</feature>
<feature type="binding site" evidence="9">
    <location>
        <begin position="208"/>
        <end position="212"/>
    </location>
    <ligand>
        <name>ATP</name>
        <dbReference type="ChEBI" id="CHEBI:30616"/>
    </ligand>
</feature>